<sequence>MSNKNTHPLESINASNVILFQKNYLMNEKPVILKGMGKDWPAIRRWSADFFKSIYGHVKAPICYYKTNSKNLITLD</sequence>
<name>A0A7X2UX30_9PSED</name>
<evidence type="ECO:0000259" key="1">
    <source>
        <dbReference type="Pfam" id="PF13621"/>
    </source>
</evidence>
<gene>
    <name evidence="2" type="ORF">GIR22_09500</name>
</gene>
<proteinExistence type="predicted"/>
<dbReference type="OrthoDB" id="479699at2"/>
<evidence type="ECO:0000313" key="2">
    <source>
        <dbReference type="EMBL" id="MTD19376.1"/>
    </source>
</evidence>
<dbReference type="SUPFAM" id="SSF51197">
    <property type="entry name" value="Clavaminate synthase-like"/>
    <property type="match status" value="1"/>
</dbReference>
<dbReference type="Gene3D" id="2.60.120.650">
    <property type="entry name" value="Cupin"/>
    <property type="match status" value="1"/>
</dbReference>
<evidence type="ECO:0000313" key="3">
    <source>
        <dbReference type="Proteomes" id="UP000431485"/>
    </source>
</evidence>
<dbReference type="Pfam" id="PF13621">
    <property type="entry name" value="Cupin_8"/>
    <property type="match status" value="1"/>
</dbReference>
<comment type="caution">
    <text evidence="2">The sequence shown here is derived from an EMBL/GenBank/DDBJ whole genome shotgun (WGS) entry which is preliminary data.</text>
</comment>
<feature type="domain" description="Cupin-like" evidence="1">
    <location>
        <begin position="20"/>
        <end position="61"/>
    </location>
</feature>
<protein>
    <recommendedName>
        <fullName evidence="1">Cupin-like domain-containing protein</fullName>
    </recommendedName>
</protein>
<dbReference type="InterPro" id="IPR041667">
    <property type="entry name" value="Cupin_8"/>
</dbReference>
<organism evidence="2 3">
    <name type="scientific">Pseudomonas karstica</name>
    <dbReference type="NCBI Taxonomy" id="1055468"/>
    <lineage>
        <taxon>Bacteria</taxon>
        <taxon>Pseudomonadati</taxon>
        <taxon>Pseudomonadota</taxon>
        <taxon>Gammaproteobacteria</taxon>
        <taxon>Pseudomonadales</taxon>
        <taxon>Pseudomonadaceae</taxon>
        <taxon>Pseudomonas</taxon>
    </lineage>
</organism>
<accession>A0A7X2UX30</accession>
<keyword evidence="3" id="KW-1185">Reference proteome</keyword>
<dbReference type="Proteomes" id="UP000431485">
    <property type="component" value="Unassembled WGS sequence"/>
</dbReference>
<dbReference type="EMBL" id="WLYI01000010">
    <property type="protein sequence ID" value="MTD19376.1"/>
    <property type="molecule type" value="Genomic_DNA"/>
</dbReference>
<reference evidence="2 3" key="1">
    <citation type="submission" date="2019-11" db="EMBL/GenBank/DDBJ databases">
        <title>Pseudmonas karstica sp. nov. and Pseudomonas spelaei sp. nov. from caves.</title>
        <authorList>
            <person name="Zeman M."/>
        </authorList>
    </citation>
    <scope>NUCLEOTIDE SEQUENCE [LARGE SCALE GENOMIC DNA]</scope>
    <source>
        <strain evidence="2 3">CCM 7891</strain>
    </source>
</reference>
<dbReference type="AlphaFoldDB" id="A0A7X2UX30"/>